<proteinExistence type="predicted"/>
<dbReference type="RefSeq" id="WP_169434488.1">
    <property type="nucleotide sequence ID" value="NZ_CP051685.1"/>
</dbReference>
<evidence type="ECO:0000313" key="3">
    <source>
        <dbReference type="Proteomes" id="UP000502415"/>
    </source>
</evidence>
<evidence type="ECO:0000313" key="2">
    <source>
        <dbReference type="EMBL" id="QJD99560.1"/>
    </source>
</evidence>
<feature type="compositionally biased region" description="Low complexity" evidence="1">
    <location>
        <begin position="138"/>
        <end position="173"/>
    </location>
</feature>
<feature type="region of interest" description="Disordered" evidence="1">
    <location>
        <begin position="61"/>
        <end position="187"/>
    </location>
</feature>
<accession>A0A7Z2ZRK0</accession>
<feature type="compositionally biased region" description="Low complexity" evidence="1">
    <location>
        <begin position="61"/>
        <end position="77"/>
    </location>
</feature>
<sequence length="410" mass="42541">MSFATALREGLMRRRRQLALVAVTILLHLVVFDWFGGQLGQRRGEALPQAEAPMTARLIASASPSPDPAAAPAAPIVLGPPAPPPPLPQIVPDPVPADEGAPAQTDAAAGAVAGGAQDAGAAAGTPVPPGAVPPPDAAPASPAPAAAHENPVAAAATATPPAQDAAPAPTSAPGAPPDLLPNPRRYKVDLPPSADITLDVARTDADGRRWNGEALLSWRVAPSSYRVRVEAGIRVVFARVNLLELTSEGTVGEQGFVPTLTTEKRRGRSLTATHFNRKDGTLTFSASQAKYALSGGAQDKASLPLQLAAIARGDPKQLSGTIDVLVGEDRDASVFTFTVAGQEEIATRMGRIATWHLVRPPKPGSYHSRLELWLAPGYGWYPVQIRNTEANGAVTTQTVSNIAMKEAGSE</sequence>
<feature type="compositionally biased region" description="Pro residues" evidence="1">
    <location>
        <begin position="78"/>
        <end position="95"/>
    </location>
</feature>
<reference evidence="2 3" key="1">
    <citation type="submission" date="2020-04" db="EMBL/GenBank/DDBJ databases">
        <title>Genome sequencing of novel species.</title>
        <authorList>
            <person name="Heo J."/>
            <person name="Kim S.-J."/>
            <person name="Kim J.-S."/>
            <person name="Hong S.-B."/>
            <person name="Kwon S.-W."/>
        </authorList>
    </citation>
    <scope>NUCLEOTIDE SEQUENCE [LARGE SCALE GENOMIC DNA]</scope>
    <source>
        <strain evidence="2 3">GN2-R2</strain>
    </source>
</reference>
<feature type="compositionally biased region" description="Pro residues" evidence="1">
    <location>
        <begin position="126"/>
        <end position="137"/>
    </location>
</feature>
<dbReference type="AlphaFoldDB" id="A0A7Z2ZRK0"/>
<evidence type="ECO:0000256" key="1">
    <source>
        <dbReference type="SAM" id="MobiDB-lite"/>
    </source>
</evidence>
<dbReference type="KEGG" id="mfy:HH212_05595"/>
<protein>
    <submittedName>
        <fullName evidence="2">DUF3108 domain-containing protein</fullName>
    </submittedName>
</protein>
<dbReference type="Proteomes" id="UP000502415">
    <property type="component" value="Chromosome"/>
</dbReference>
<feature type="compositionally biased region" description="Low complexity" evidence="1">
    <location>
        <begin position="100"/>
        <end position="125"/>
    </location>
</feature>
<organism evidence="2 3">
    <name type="scientific">Massilia forsythiae</name>
    <dbReference type="NCBI Taxonomy" id="2728020"/>
    <lineage>
        <taxon>Bacteria</taxon>
        <taxon>Pseudomonadati</taxon>
        <taxon>Pseudomonadota</taxon>
        <taxon>Betaproteobacteria</taxon>
        <taxon>Burkholderiales</taxon>
        <taxon>Oxalobacteraceae</taxon>
        <taxon>Telluria group</taxon>
        <taxon>Massilia</taxon>
    </lineage>
</organism>
<dbReference type="Pfam" id="PF11306">
    <property type="entry name" value="DUF3108"/>
    <property type="match status" value="1"/>
</dbReference>
<dbReference type="EMBL" id="CP051685">
    <property type="protein sequence ID" value="QJD99560.1"/>
    <property type="molecule type" value="Genomic_DNA"/>
</dbReference>
<name>A0A7Z2ZRK0_9BURK</name>
<keyword evidence="3" id="KW-1185">Reference proteome</keyword>
<dbReference type="InterPro" id="IPR021457">
    <property type="entry name" value="DUF3108"/>
</dbReference>
<gene>
    <name evidence="2" type="ORF">HH212_05595</name>
</gene>